<dbReference type="PANTHER" id="PTHR10953">
    <property type="entry name" value="UBIQUITIN-ACTIVATING ENZYME E1"/>
    <property type="match status" value="1"/>
</dbReference>
<protein>
    <submittedName>
        <fullName evidence="2">ThiF family adenylyltransferase</fullName>
    </submittedName>
</protein>
<keyword evidence="2" id="KW-0808">Transferase</keyword>
<dbReference type="RefSeq" id="WP_182301069.1">
    <property type="nucleotide sequence ID" value="NZ_CP041969.1"/>
</dbReference>
<accession>A0A7G5C6E3</accession>
<reference evidence="2 3" key="1">
    <citation type="submission" date="2019-07" db="EMBL/GenBank/DDBJ databases">
        <authorList>
            <person name="Kim J.K."/>
            <person name="Cheong H.-M."/>
            <person name="Choi Y."/>
            <person name="Hwang K.J."/>
            <person name="Lee S."/>
            <person name="Choi C."/>
        </authorList>
    </citation>
    <scope>NUCLEOTIDE SEQUENCE [LARGE SCALE GENOMIC DNA]</scope>
    <source>
        <strain evidence="2 3">KS 22</strain>
    </source>
</reference>
<dbReference type="KEGG" id="cchl:FPL14_29160"/>
<evidence type="ECO:0000313" key="3">
    <source>
        <dbReference type="Proteomes" id="UP000515679"/>
    </source>
</evidence>
<dbReference type="SUPFAM" id="SSF69572">
    <property type="entry name" value="Activating enzymes of the ubiquitin-like proteins"/>
    <property type="match status" value="1"/>
</dbReference>
<dbReference type="Pfam" id="PF00899">
    <property type="entry name" value="ThiF"/>
    <property type="match status" value="1"/>
</dbReference>
<dbReference type="InterPro" id="IPR000594">
    <property type="entry name" value="ThiF_NAD_FAD-bd"/>
</dbReference>
<keyword evidence="3" id="KW-1185">Reference proteome</keyword>
<feature type="domain" description="THIF-type NAD/FAD binding fold" evidence="1">
    <location>
        <begin position="125"/>
        <end position="366"/>
    </location>
</feature>
<dbReference type="PANTHER" id="PTHR10953:SF102">
    <property type="entry name" value="ADENYLYLTRANSFERASE AND SULFURTRANSFERASE MOCS3"/>
    <property type="match status" value="1"/>
</dbReference>
<gene>
    <name evidence="2" type="ORF">FPL14_29160</name>
</gene>
<dbReference type="InterPro" id="IPR045886">
    <property type="entry name" value="ThiF/MoeB/HesA"/>
</dbReference>
<dbReference type="GO" id="GO:0004792">
    <property type="term" value="F:thiosulfate-cyanide sulfurtransferase activity"/>
    <property type="evidence" value="ECO:0007669"/>
    <property type="project" value="TreeGrafter"/>
</dbReference>
<sequence>MIGNGSMPSFKRMFYVRSLPGGVLRIGEAIPNRSVEIEDVDGWIERLLRLMDGTRTVESLARETSLTYPAMSVEEVKELIAELDRLGYVDDRRLLDESSLRPEELDRYQANLNYFSYFSHLNFAPWSMQESLRNAKVTVIGAGALGCGVLFNLAGLGVGAVRIVDFDVIELSNLNRQFLYNEQDIGRRKIEAASDVLTRFHSGMTLELTDLEIKSAADAKRVILGSDLVVLAADQPYWLLERWVNEACSETRIPFIAGGMNVCEGQVYAVVPDRTGCVACIDAQYGRSDANHASFIAEFRAADYRMPSTSIMPNYMMLAGMVSGDIARWFTGTAAMRSEGKVIAMNFDSYQLETRIDFTRKNLDCPVCGESA</sequence>
<dbReference type="EMBL" id="CP041969">
    <property type="protein sequence ID" value="QMV44777.1"/>
    <property type="molecule type" value="Genomic_DNA"/>
</dbReference>
<dbReference type="GO" id="GO:0005737">
    <property type="term" value="C:cytoplasm"/>
    <property type="evidence" value="ECO:0007669"/>
    <property type="project" value="TreeGrafter"/>
</dbReference>
<dbReference type="Proteomes" id="UP000515679">
    <property type="component" value="Chromosome"/>
</dbReference>
<dbReference type="Gene3D" id="3.40.50.720">
    <property type="entry name" value="NAD(P)-binding Rossmann-like Domain"/>
    <property type="match status" value="1"/>
</dbReference>
<proteinExistence type="predicted"/>
<evidence type="ECO:0000259" key="1">
    <source>
        <dbReference type="Pfam" id="PF00899"/>
    </source>
</evidence>
<dbReference type="GO" id="GO:0008641">
    <property type="term" value="F:ubiquitin-like modifier activating enzyme activity"/>
    <property type="evidence" value="ECO:0007669"/>
    <property type="project" value="InterPro"/>
</dbReference>
<dbReference type="AlphaFoldDB" id="A0A7G5C6E3"/>
<keyword evidence="2" id="KW-0548">Nucleotidyltransferase</keyword>
<name>A0A7G5C6E3_9BACL</name>
<dbReference type="GO" id="GO:0016779">
    <property type="term" value="F:nucleotidyltransferase activity"/>
    <property type="evidence" value="ECO:0007669"/>
    <property type="project" value="UniProtKB-KW"/>
</dbReference>
<organism evidence="2 3">
    <name type="scientific">Cohnella cholangitidis</name>
    <dbReference type="NCBI Taxonomy" id="2598458"/>
    <lineage>
        <taxon>Bacteria</taxon>
        <taxon>Bacillati</taxon>
        <taxon>Bacillota</taxon>
        <taxon>Bacilli</taxon>
        <taxon>Bacillales</taxon>
        <taxon>Paenibacillaceae</taxon>
        <taxon>Cohnella</taxon>
    </lineage>
</organism>
<dbReference type="InterPro" id="IPR035985">
    <property type="entry name" value="Ubiquitin-activating_enz"/>
</dbReference>
<evidence type="ECO:0000313" key="2">
    <source>
        <dbReference type="EMBL" id="QMV44777.1"/>
    </source>
</evidence>